<comment type="caution">
    <text evidence="1">The sequence shown here is derived from an EMBL/GenBank/DDBJ whole genome shotgun (WGS) entry which is preliminary data.</text>
</comment>
<dbReference type="Proteomes" id="UP000245657">
    <property type="component" value="Unassembled WGS sequence"/>
</dbReference>
<evidence type="ECO:0000313" key="1">
    <source>
        <dbReference type="EMBL" id="PWR70121.1"/>
    </source>
</evidence>
<keyword evidence="2" id="KW-1185">Reference proteome</keyword>
<dbReference type="EMBL" id="QGMY01000016">
    <property type="protein sequence ID" value="PWR70121.1"/>
    <property type="molecule type" value="Genomic_DNA"/>
</dbReference>
<dbReference type="OrthoDB" id="112445at2157"/>
<dbReference type="AlphaFoldDB" id="A0A2V2N3S3"/>
<evidence type="ECO:0000313" key="2">
    <source>
        <dbReference type="Proteomes" id="UP000245657"/>
    </source>
</evidence>
<dbReference type="RefSeq" id="WP_109969882.1">
    <property type="nucleotide sequence ID" value="NZ_CP176093.1"/>
</dbReference>
<gene>
    <name evidence="1" type="ORF">DK846_15365</name>
</gene>
<dbReference type="GeneID" id="97548354"/>
<sequence>MKKLYLALLIVLLTGFCSAFSSASTITISPASISGIGMSSTATISLDSADQGLSGYVFSVYPQSPQIASITGAIFPAWATLSDASHGEGAAYTIRALDMNDAVVPGATNVLLATLNLNGVSPGSTQIVIEVKQLDDDAGNAIIPQTIPGQITVGGSSGDQILNLQLTPGWNFVGIPMVMQPGTDTAEVFRNVPSAGHSVFTYDAQKGWSIVGPKDALSPMNAYWIFTEQALTIPLRVQGPATSPRSLGSGWNIFGPPGMAQKPASDILACLSDWTYVVGFDSAHQQYQQSIIKGGSGQNSDKTPLVPGAGYWIYLSAPGQLTP</sequence>
<name>A0A2V2N3S3_9EURY</name>
<accession>A0A2V2N3S3</accession>
<reference evidence="1 2" key="1">
    <citation type="submission" date="2018-05" db="EMBL/GenBank/DDBJ databases">
        <title>Draft genome of Methanospirillum lacunae Ki8-1.</title>
        <authorList>
            <person name="Dueholm M.S."/>
            <person name="Nielsen P.H."/>
            <person name="Bakmann L.F."/>
            <person name="Otzen D.E."/>
        </authorList>
    </citation>
    <scope>NUCLEOTIDE SEQUENCE [LARGE SCALE GENOMIC DNA]</scope>
    <source>
        <strain evidence="1 2">Ki8-1</strain>
    </source>
</reference>
<proteinExistence type="predicted"/>
<protein>
    <submittedName>
        <fullName evidence="1">Uncharacterized protein</fullName>
    </submittedName>
</protein>
<organism evidence="1 2">
    <name type="scientific">Methanospirillum lacunae</name>
    <dbReference type="NCBI Taxonomy" id="668570"/>
    <lineage>
        <taxon>Archaea</taxon>
        <taxon>Methanobacteriati</taxon>
        <taxon>Methanobacteriota</taxon>
        <taxon>Stenosarchaea group</taxon>
        <taxon>Methanomicrobia</taxon>
        <taxon>Methanomicrobiales</taxon>
        <taxon>Methanospirillaceae</taxon>
        <taxon>Methanospirillum</taxon>
    </lineage>
</organism>